<dbReference type="EMBL" id="CAKOGL010000027">
    <property type="protein sequence ID" value="CAH2104789.1"/>
    <property type="molecule type" value="Genomic_DNA"/>
</dbReference>
<dbReference type="PROSITE" id="PS50088">
    <property type="entry name" value="ANK_REPEAT"/>
    <property type="match status" value="1"/>
</dbReference>
<comment type="caution">
    <text evidence="3">The sequence shown here is derived from an EMBL/GenBank/DDBJ whole genome shotgun (WGS) entry which is preliminary data.</text>
</comment>
<feature type="region of interest" description="Disordered" evidence="2">
    <location>
        <begin position="160"/>
        <end position="185"/>
    </location>
</feature>
<accession>A0AAU9V1U9</accession>
<feature type="repeat" description="ANK" evidence="1">
    <location>
        <begin position="33"/>
        <end position="65"/>
    </location>
</feature>
<reference evidence="3" key="1">
    <citation type="submission" date="2022-03" db="EMBL/GenBank/DDBJ databases">
        <authorList>
            <person name="Tunstrom K."/>
        </authorList>
    </citation>
    <scope>NUCLEOTIDE SEQUENCE</scope>
</reference>
<dbReference type="Proteomes" id="UP001153954">
    <property type="component" value="Unassembled WGS sequence"/>
</dbReference>
<evidence type="ECO:0000256" key="1">
    <source>
        <dbReference type="PROSITE-ProRule" id="PRU00023"/>
    </source>
</evidence>
<protein>
    <submittedName>
        <fullName evidence="3">Uncharacterized protein</fullName>
    </submittedName>
</protein>
<evidence type="ECO:0000313" key="4">
    <source>
        <dbReference type="Proteomes" id="UP001153954"/>
    </source>
</evidence>
<dbReference type="Pfam" id="PF00023">
    <property type="entry name" value="Ank"/>
    <property type="match status" value="1"/>
</dbReference>
<organism evidence="3 4">
    <name type="scientific">Euphydryas editha</name>
    <name type="common">Edith's checkerspot</name>
    <dbReference type="NCBI Taxonomy" id="104508"/>
    <lineage>
        <taxon>Eukaryota</taxon>
        <taxon>Metazoa</taxon>
        <taxon>Ecdysozoa</taxon>
        <taxon>Arthropoda</taxon>
        <taxon>Hexapoda</taxon>
        <taxon>Insecta</taxon>
        <taxon>Pterygota</taxon>
        <taxon>Neoptera</taxon>
        <taxon>Endopterygota</taxon>
        <taxon>Lepidoptera</taxon>
        <taxon>Glossata</taxon>
        <taxon>Ditrysia</taxon>
        <taxon>Papilionoidea</taxon>
        <taxon>Nymphalidae</taxon>
        <taxon>Nymphalinae</taxon>
        <taxon>Euphydryas</taxon>
    </lineage>
</organism>
<keyword evidence="1" id="KW-0040">ANK repeat</keyword>
<dbReference type="AlphaFoldDB" id="A0AAU9V1U9"/>
<sequence>MDSQREKLKNSILRNNETEILELLNNGFDPNFENGWPIRLAARYGFYSIVKIFIQYGANPHILNEAGASTLQLAVYSGLHWDNNDWTYLLSCCDSSQLADGAAVAIIFNNIKALRKILSTGRCNTNIPTTLTGKTVEDLAKGHKLHNLLNLPLVENSLEVSPHQSPRINRSDVRNSQNQRQLGNRNLSPSVARFFDLTAGQPSLSPPHSPLRTMFPAKTRQF</sequence>
<evidence type="ECO:0000256" key="2">
    <source>
        <dbReference type="SAM" id="MobiDB-lite"/>
    </source>
</evidence>
<dbReference type="InterPro" id="IPR036770">
    <property type="entry name" value="Ankyrin_rpt-contain_sf"/>
</dbReference>
<name>A0AAU9V1U9_EUPED</name>
<feature type="region of interest" description="Disordered" evidence="2">
    <location>
        <begin position="198"/>
        <end position="222"/>
    </location>
</feature>
<proteinExistence type="predicted"/>
<dbReference type="SUPFAM" id="SSF48403">
    <property type="entry name" value="Ankyrin repeat"/>
    <property type="match status" value="1"/>
</dbReference>
<evidence type="ECO:0000313" key="3">
    <source>
        <dbReference type="EMBL" id="CAH2104789.1"/>
    </source>
</evidence>
<dbReference type="InterPro" id="IPR002110">
    <property type="entry name" value="Ankyrin_rpt"/>
</dbReference>
<gene>
    <name evidence="3" type="ORF">EEDITHA_LOCUS19125</name>
</gene>
<dbReference type="Gene3D" id="1.25.40.20">
    <property type="entry name" value="Ankyrin repeat-containing domain"/>
    <property type="match status" value="1"/>
</dbReference>
<keyword evidence="4" id="KW-1185">Reference proteome</keyword>